<name>A0A1T4YEK7_9BACT</name>
<dbReference type="EMBL" id="FUYE01000010">
    <property type="protein sequence ID" value="SKB00216.1"/>
    <property type="molecule type" value="Genomic_DNA"/>
</dbReference>
<gene>
    <name evidence="1" type="ORF">SAMN02745166_03097</name>
</gene>
<dbReference type="AlphaFoldDB" id="A0A1T4YEK7"/>
<evidence type="ECO:0000313" key="1">
    <source>
        <dbReference type="EMBL" id="SKB00216.1"/>
    </source>
</evidence>
<keyword evidence="2" id="KW-1185">Reference proteome</keyword>
<dbReference type="STRING" id="48467.SAMN02745166_03097"/>
<evidence type="ECO:0000313" key="2">
    <source>
        <dbReference type="Proteomes" id="UP000190774"/>
    </source>
</evidence>
<reference evidence="2" key="1">
    <citation type="submission" date="2017-02" db="EMBL/GenBank/DDBJ databases">
        <authorList>
            <person name="Varghese N."/>
            <person name="Submissions S."/>
        </authorList>
    </citation>
    <scope>NUCLEOTIDE SEQUENCE [LARGE SCALE GENOMIC DNA]</scope>
    <source>
        <strain evidence="2">ATCC 700200</strain>
    </source>
</reference>
<accession>A0A1T4YEK7</accession>
<dbReference type="RefSeq" id="WP_139373285.1">
    <property type="nucleotide sequence ID" value="NZ_FUYE01000010.1"/>
</dbReference>
<sequence length="79" mass="9356">MNEAHPPSPDDAYWNTVPLSEAFMAWWRELVSVERVESEPLFGRERPLPPDFPDWVALKQQLQPGDQLWTFDSPKRFWS</sequence>
<dbReference type="Proteomes" id="UP000190774">
    <property type="component" value="Unassembled WGS sequence"/>
</dbReference>
<organism evidence="1 2">
    <name type="scientific">Prosthecobacter debontii</name>
    <dbReference type="NCBI Taxonomy" id="48467"/>
    <lineage>
        <taxon>Bacteria</taxon>
        <taxon>Pseudomonadati</taxon>
        <taxon>Verrucomicrobiota</taxon>
        <taxon>Verrucomicrobiia</taxon>
        <taxon>Verrucomicrobiales</taxon>
        <taxon>Verrucomicrobiaceae</taxon>
        <taxon>Prosthecobacter</taxon>
    </lineage>
</organism>
<protein>
    <submittedName>
        <fullName evidence="1">Uncharacterized protein</fullName>
    </submittedName>
</protein>
<proteinExistence type="predicted"/>
<dbReference type="OrthoDB" id="8902023at2"/>